<dbReference type="InterPro" id="IPR029066">
    <property type="entry name" value="PLP-binding_barrel"/>
</dbReference>
<dbReference type="SUPFAM" id="SSF51419">
    <property type="entry name" value="PLP-binding barrel"/>
    <property type="match status" value="1"/>
</dbReference>
<dbReference type="Gene3D" id="2.40.37.10">
    <property type="entry name" value="Lyase, Ornithine Decarboxylase, Chain A, domain 1"/>
    <property type="match status" value="1"/>
</dbReference>
<dbReference type="AlphaFoldDB" id="A0A7H0HAN7"/>
<evidence type="ECO:0000259" key="4">
    <source>
        <dbReference type="Pfam" id="PF02784"/>
    </source>
</evidence>
<comment type="cofactor">
    <cofactor evidence="1 3">
        <name>pyridoxal 5'-phosphate</name>
        <dbReference type="ChEBI" id="CHEBI:597326"/>
    </cofactor>
</comment>
<gene>
    <name evidence="5" type="ORF">H9L22_12745</name>
</gene>
<accession>A0A7H0HAN7</accession>
<evidence type="ECO:0000256" key="2">
    <source>
        <dbReference type="ARBA" id="ARBA00022898"/>
    </source>
</evidence>
<feature type="modified residue" description="N6-(pyridoxal phosphate)lysine" evidence="3">
    <location>
        <position position="15"/>
    </location>
</feature>
<dbReference type="EMBL" id="CP060789">
    <property type="protein sequence ID" value="QNP57603.1"/>
    <property type="molecule type" value="Genomic_DNA"/>
</dbReference>
<dbReference type="InterPro" id="IPR009006">
    <property type="entry name" value="Ala_racemase/Decarboxylase_C"/>
</dbReference>
<evidence type="ECO:0000256" key="3">
    <source>
        <dbReference type="PIRSR" id="PIRSR600183-50"/>
    </source>
</evidence>
<name>A0A7H0HAN7_9ACTN</name>
<dbReference type="GO" id="GO:0009089">
    <property type="term" value="P:lysine biosynthetic process via diaminopimelate"/>
    <property type="evidence" value="ECO:0007669"/>
    <property type="project" value="TreeGrafter"/>
</dbReference>
<dbReference type="PANTHER" id="PTHR43727">
    <property type="entry name" value="DIAMINOPIMELATE DECARBOXYLASE"/>
    <property type="match status" value="1"/>
</dbReference>
<feature type="active site" description="Proton donor" evidence="3">
    <location>
        <position position="297"/>
    </location>
</feature>
<dbReference type="InterPro" id="IPR000183">
    <property type="entry name" value="Orn/DAP/Arg_de-COase"/>
</dbReference>
<dbReference type="GO" id="GO:0008836">
    <property type="term" value="F:diaminopimelate decarboxylase activity"/>
    <property type="evidence" value="ECO:0007669"/>
    <property type="project" value="TreeGrafter"/>
</dbReference>
<protein>
    <recommendedName>
        <fullName evidence="4">Orn/DAP/Arg decarboxylase 2 N-terminal domain-containing protein</fullName>
    </recommendedName>
</protein>
<dbReference type="Pfam" id="PF02784">
    <property type="entry name" value="Orn_Arg_deC_N"/>
    <property type="match status" value="1"/>
</dbReference>
<reference evidence="5 6" key="1">
    <citation type="submission" date="2020-08" db="EMBL/GenBank/DDBJ databases">
        <title>Genome sequence of Tessaracoccus defluvii JCM 17540T.</title>
        <authorList>
            <person name="Hyun D.-W."/>
            <person name="Bae J.-W."/>
        </authorList>
    </citation>
    <scope>NUCLEOTIDE SEQUENCE [LARGE SCALE GENOMIC DNA]</scope>
    <source>
        <strain evidence="5 6">JCM 17540</strain>
    </source>
</reference>
<keyword evidence="6" id="KW-1185">Reference proteome</keyword>
<dbReference type="KEGG" id="tdf:H9L22_12745"/>
<organism evidence="5 6">
    <name type="scientific">Tessaracoccus defluvii</name>
    <dbReference type="NCBI Taxonomy" id="1285901"/>
    <lineage>
        <taxon>Bacteria</taxon>
        <taxon>Bacillati</taxon>
        <taxon>Actinomycetota</taxon>
        <taxon>Actinomycetes</taxon>
        <taxon>Propionibacteriales</taxon>
        <taxon>Propionibacteriaceae</taxon>
        <taxon>Tessaracoccus</taxon>
    </lineage>
</organism>
<feature type="domain" description="Orn/DAP/Arg decarboxylase 2 N-terminal" evidence="4">
    <location>
        <begin position="9"/>
        <end position="236"/>
    </location>
</feature>
<keyword evidence="2 3" id="KW-0663">Pyridoxal phosphate</keyword>
<dbReference type="PRINTS" id="PR01179">
    <property type="entry name" value="ODADCRBXLASE"/>
</dbReference>
<proteinExistence type="predicted"/>
<evidence type="ECO:0000256" key="1">
    <source>
        <dbReference type="ARBA" id="ARBA00001933"/>
    </source>
</evidence>
<dbReference type="PANTHER" id="PTHR43727:SF3">
    <property type="entry name" value="GROUP IV DECARBOXYLASE"/>
    <property type="match status" value="1"/>
</dbReference>
<dbReference type="InterPro" id="IPR022644">
    <property type="entry name" value="De-COase2_N"/>
</dbReference>
<dbReference type="Gene3D" id="3.20.20.10">
    <property type="entry name" value="Alanine racemase"/>
    <property type="match status" value="1"/>
</dbReference>
<evidence type="ECO:0000313" key="5">
    <source>
        <dbReference type="EMBL" id="QNP57603.1"/>
    </source>
</evidence>
<evidence type="ECO:0000313" key="6">
    <source>
        <dbReference type="Proteomes" id="UP000516117"/>
    </source>
</evidence>
<sequence>MADVWPGGIVSYSVKTNSLPWVVAWMEPAGVWAEVVSDDEYELATALGHTPERIVFNGPVKSRAALARAIDGGSLINLDSQRELRWATELAAERPAGSVKVGVRVNWNVDAECPGATASGPDGLRFGFHVEGGDLTEALQYLAAGGVEVVGLHLHVTSLSRGIDVYRSAARTAVGVIRDHALRLDYLDIGGGFFGGDNPDFPTPTQYLTAIRDVLVDAVDPAVTRLIIEPGAALIAVPVDFHTSVIDAKQVQDHVIVVTDGSRTNLDTFFRKTGYAHDLITAGEPTATPQVISGFTCLDNDRLMTLVDAPRLREGDQVIYLRVGSYTMAFNPLFINYLPAVYARRDDGRLQLVRRRWTAADYLAGNDWSLS</sequence>
<dbReference type="SUPFAM" id="SSF50621">
    <property type="entry name" value="Alanine racemase C-terminal domain-like"/>
    <property type="match status" value="1"/>
</dbReference>
<dbReference type="Proteomes" id="UP000516117">
    <property type="component" value="Chromosome"/>
</dbReference>